<comment type="caution">
    <text evidence="2">The sequence shown here is derived from an EMBL/GenBank/DDBJ whole genome shotgun (WGS) entry which is preliminary data.</text>
</comment>
<dbReference type="PANTHER" id="PTHR24114">
    <property type="entry name" value="LEUCINE RICH REPEAT FAMILY PROTEIN"/>
    <property type="match status" value="1"/>
</dbReference>
<organism evidence="2 3">
    <name type="scientific">Thraustotheca clavata</name>
    <dbReference type="NCBI Taxonomy" id="74557"/>
    <lineage>
        <taxon>Eukaryota</taxon>
        <taxon>Sar</taxon>
        <taxon>Stramenopiles</taxon>
        <taxon>Oomycota</taxon>
        <taxon>Saprolegniomycetes</taxon>
        <taxon>Saprolegniales</taxon>
        <taxon>Achlyaceae</taxon>
        <taxon>Thraustotheca</taxon>
    </lineage>
</organism>
<name>A0A1V9YK58_9STRA</name>
<dbReference type="InterPro" id="IPR001611">
    <property type="entry name" value="Leu-rich_rpt"/>
</dbReference>
<proteinExistence type="predicted"/>
<evidence type="ECO:0000256" key="1">
    <source>
        <dbReference type="SAM" id="MobiDB-lite"/>
    </source>
</evidence>
<dbReference type="Proteomes" id="UP000243217">
    <property type="component" value="Unassembled WGS sequence"/>
</dbReference>
<dbReference type="STRING" id="74557.A0A1V9YK58"/>
<dbReference type="InterPro" id="IPR052394">
    <property type="entry name" value="LRR-containing"/>
</dbReference>
<accession>A0A1V9YK58</accession>
<feature type="region of interest" description="Disordered" evidence="1">
    <location>
        <begin position="317"/>
        <end position="363"/>
    </location>
</feature>
<feature type="compositionally biased region" description="Basic and acidic residues" evidence="1">
    <location>
        <begin position="329"/>
        <end position="363"/>
    </location>
</feature>
<dbReference type="InterPro" id="IPR032675">
    <property type="entry name" value="LRR_dom_sf"/>
</dbReference>
<sequence>MDATDFDIDDDVDIDLDKLPIEERDAIMSRVTPDDSQPVDAFTLGQNDLRRELIDRGIQPKGFFNDDAARLQEEFNAEHTAERESRIKQKIQTAARNYLRETIKRKRQQRETELREEIDEIANNPKLEVWMDLVKANTTPTEAQFRVNPIATRALSKVLPFNLSLQALDLSGNKLDDMAGKALATVLLRNSTLQKLEAEGNMFGPATMKEFASALAVNQGLTYLSLESNPLTAEETDYSGMAAFGAMLAKNSSLTSINLWRTRLSVEGGKALVKGLYNNSTLLCLDVGNNKIALSDANLISKRLAENIDAADQIQRKKGVMKKNQMNAADRERVKNEARKKREENEKWLQDRAQERASDREKLEAERIRKEIEEDARLRQIALRKQAELQARMELEKKKKKKGKRK</sequence>
<keyword evidence="3" id="KW-1185">Reference proteome</keyword>
<reference evidence="2 3" key="1">
    <citation type="journal article" date="2014" name="Genome Biol. Evol.">
        <title>The secreted proteins of Achlya hypogyna and Thraustotheca clavata identify the ancestral oomycete secretome and reveal gene acquisitions by horizontal gene transfer.</title>
        <authorList>
            <person name="Misner I."/>
            <person name="Blouin N."/>
            <person name="Leonard G."/>
            <person name="Richards T.A."/>
            <person name="Lane C.E."/>
        </authorList>
    </citation>
    <scope>NUCLEOTIDE SEQUENCE [LARGE SCALE GENOMIC DNA]</scope>
    <source>
        <strain evidence="2 3">ATCC 34112</strain>
    </source>
</reference>
<evidence type="ECO:0000313" key="2">
    <source>
        <dbReference type="EMBL" id="OQR86067.1"/>
    </source>
</evidence>
<evidence type="ECO:0000313" key="3">
    <source>
        <dbReference type="Proteomes" id="UP000243217"/>
    </source>
</evidence>
<dbReference type="Gene3D" id="3.80.10.10">
    <property type="entry name" value="Ribonuclease Inhibitor"/>
    <property type="match status" value="2"/>
</dbReference>
<dbReference type="AlphaFoldDB" id="A0A1V9YK58"/>
<dbReference type="Pfam" id="PF13516">
    <property type="entry name" value="LRR_6"/>
    <property type="match status" value="1"/>
</dbReference>
<gene>
    <name evidence="2" type="ORF">THRCLA_22982</name>
</gene>
<dbReference type="SUPFAM" id="SSF52047">
    <property type="entry name" value="RNI-like"/>
    <property type="match status" value="1"/>
</dbReference>
<dbReference type="SMART" id="SM00368">
    <property type="entry name" value="LRR_RI"/>
    <property type="match status" value="5"/>
</dbReference>
<protein>
    <submittedName>
        <fullName evidence="2">Uncharacterized protein</fullName>
    </submittedName>
</protein>
<dbReference type="EMBL" id="JNBS01003571">
    <property type="protein sequence ID" value="OQR86067.1"/>
    <property type="molecule type" value="Genomic_DNA"/>
</dbReference>
<dbReference type="OrthoDB" id="120976at2759"/>
<dbReference type="PANTHER" id="PTHR24114:SF2">
    <property type="entry name" value="F-BOX DOMAIN-CONTAINING PROTEIN-RELATED"/>
    <property type="match status" value="1"/>
</dbReference>
<dbReference type="PROSITE" id="PS51450">
    <property type="entry name" value="LRR"/>
    <property type="match status" value="1"/>
</dbReference>